<keyword evidence="12" id="KW-1185">Reference proteome</keyword>
<dbReference type="Gene3D" id="3.40.50.1110">
    <property type="entry name" value="SGNH hydrolase"/>
    <property type="match status" value="1"/>
</dbReference>
<name>A0A9W4R1L7_9GAMM</name>
<feature type="transmembrane region" description="Helical" evidence="8">
    <location>
        <begin position="193"/>
        <end position="214"/>
    </location>
</feature>
<evidence type="ECO:0000256" key="1">
    <source>
        <dbReference type="ARBA" id="ARBA00004651"/>
    </source>
</evidence>
<evidence type="ECO:0008006" key="13">
    <source>
        <dbReference type="Google" id="ProtNLM"/>
    </source>
</evidence>
<evidence type="ECO:0000256" key="8">
    <source>
        <dbReference type="SAM" id="Phobius"/>
    </source>
</evidence>
<feature type="domain" description="SGNH" evidence="10">
    <location>
        <begin position="408"/>
        <end position="602"/>
    </location>
</feature>
<feature type="transmembrane region" description="Helical" evidence="8">
    <location>
        <begin position="351"/>
        <end position="374"/>
    </location>
</feature>
<dbReference type="SUPFAM" id="SSF52266">
    <property type="entry name" value="SGNH hydrolase"/>
    <property type="match status" value="1"/>
</dbReference>
<evidence type="ECO:0000313" key="12">
    <source>
        <dbReference type="Proteomes" id="UP001152467"/>
    </source>
</evidence>
<dbReference type="Pfam" id="PF19040">
    <property type="entry name" value="SGNH"/>
    <property type="match status" value="1"/>
</dbReference>
<protein>
    <recommendedName>
        <fullName evidence="13">Acyltransferase</fullName>
    </recommendedName>
</protein>
<evidence type="ECO:0000256" key="2">
    <source>
        <dbReference type="ARBA" id="ARBA00022475"/>
    </source>
</evidence>
<dbReference type="GO" id="GO:0005886">
    <property type="term" value="C:plasma membrane"/>
    <property type="evidence" value="ECO:0007669"/>
    <property type="project" value="UniProtKB-SubCell"/>
</dbReference>
<evidence type="ECO:0000259" key="9">
    <source>
        <dbReference type="Pfam" id="PF01757"/>
    </source>
</evidence>
<dbReference type="InterPro" id="IPR036514">
    <property type="entry name" value="SGNH_hydro_sf"/>
</dbReference>
<feature type="transmembrane region" description="Helical" evidence="8">
    <location>
        <begin position="249"/>
        <end position="268"/>
    </location>
</feature>
<keyword evidence="6 8" id="KW-0472">Membrane</keyword>
<gene>
    <name evidence="11" type="ORF">PSECIP111854_03111</name>
</gene>
<keyword evidence="4 8" id="KW-0812">Transmembrane</keyword>
<keyword evidence="5 8" id="KW-1133">Transmembrane helix</keyword>
<evidence type="ECO:0000256" key="4">
    <source>
        <dbReference type="ARBA" id="ARBA00022692"/>
    </source>
</evidence>
<dbReference type="Proteomes" id="UP001152467">
    <property type="component" value="Unassembled WGS sequence"/>
</dbReference>
<dbReference type="Pfam" id="PF01757">
    <property type="entry name" value="Acyl_transf_3"/>
    <property type="match status" value="1"/>
</dbReference>
<keyword evidence="2" id="KW-1003">Cell membrane</keyword>
<dbReference type="InterPro" id="IPR050879">
    <property type="entry name" value="Acyltransferase_3"/>
</dbReference>
<dbReference type="GO" id="GO:0009103">
    <property type="term" value="P:lipopolysaccharide biosynthetic process"/>
    <property type="evidence" value="ECO:0007669"/>
    <property type="project" value="TreeGrafter"/>
</dbReference>
<reference evidence="11" key="1">
    <citation type="submission" date="2022-07" db="EMBL/GenBank/DDBJ databases">
        <authorList>
            <person name="Criscuolo A."/>
        </authorList>
    </citation>
    <scope>NUCLEOTIDE SEQUENCE</scope>
    <source>
        <strain evidence="11">CIP111854</strain>
    </source>
</reference>
<dbReference type="EMBL" id="CAMAPC010000014">
    <property type="protein sequence ID" value="CAH9062877.1"/>
    <property type="molecule type" value="Genomic_DNA"/>
</dbReference>
<accession>A0A9W4R1L7</accession>
<dbReference type="RefSeq" id="WP_261626789.1">
    <property type="nucleotide sequence ID" value="NZ_CAMAPC010000014.1"/>
</dbReference>
<organism evidence="11 12">
    <name type="scientific">Pseudoalteromonas holothuriae</name>
    <dbReference type="NCBI Taxonomy" id="2963714"/>
    <lineage>
        <taxon>Bacteria</taxon>
        <taxon>Pseudomonadati</taxon>
        <taxon>Pseudomonadota</taxon>
        <taxon>Gammaproteobacteria</taxon>
        <taxon>Alteromonadales</taxon>
        <taxon>Pseudoalteromonadaceae</taxon>
        <taxon>Pseudoalteromonas</taxon>
    </lineage>
</organism>
<feature type="transmembrane region" description="Helical" evidence="8">
    <location>
        <begin position="165"/>
        <end position="181"/>
    </location>
</feature>
<feature type="transmembrane region" description="Helical" evidence="8">
    <location>
        <begin position="75"/>
        <end position="93"/>
    </location>
</feature>
<keyword evidence="3" id="KW-0808">Transferase</keyword>
<proteinExistence type="predicted"/>
<dbReference type="PANTHER" id="PTHR23028">
    <property type="entry name" value="ACETYLTRANSFERASE"/>
    <property type="match status" value="1"/>
</dbReference>
<evidence type="ECO:0000256" key="7">
    <source>
        <dbReference type="ARBA" id="ARBA00023315"/>
    </source>
</evidence>
<dbReference type="GO" id="GO:0016747">
    <property type="term" value="F:acyltransferase activity, transferring groups other than amino-acyl groups"/>
    <property type="evidence" value="ECO:0007669"/>
    <property type="project" value="InterPro"/>
</dbReference>
<evidence type="ECO:0000313" key="11">
    <source>
        <dbReference type="EMBL" id="CAH9062877.1"/>
    </source>
</evidence>
<evidence type="ECO:0000256" key="5">
    <source>
        <dbReference type="ARBA" id="ARBA00022989"/>
    </source>
</evidence>
<comment type="caution">
    <text evidence="11">The sequence shown here is derived from an EMBL/GenBank/DDBJ whole genome shotgun (WGS) entry which is preliminary data.</text>
</comment>
<dbReference type="PANTHER" id="PTHR23028:SF53">
    <property type="entry name" value="ACYL_TRANSF_3 DOMAIN-CONTAINING PROTEIN"/>
    <property type="match status" value="1"/>
</dbReference>
<comment type="subcellular location">
    <subcellularLocation>
        <location evidence="1">Cell membrane</location>
        <topology evidence="1">Multi-pass membrane protein</topology>
    </subcellularLocation>
</comment>
<evidence type="ECO:0000256" key="6">
    <source>
        <dbReference type="ARBA" id="ARBA00023136"/>
    </source>
</evidence>
<feature type="transmembrane region" description="Helical" evidence="8">
    <location>
        <begin position="34"/>
        <end position="54"/>
    </location>
</feature>
<dbReference type="GO" id="GO:0016788">
    <property type="term" value="F:hydrolase activity, acting on ester bonds"/>
    <property type="evidence" value="ECO:0007669"/>
    <property type="project" value="UniProtKB-ARBA"/>
</dbReference>
<evidence type="ECO:0000256" key="3">
    <source>
        <dbReference type="ARBA" id="ARBA00022679"/>
    </source>
</evidence>
<evidence type="ECO:0000259" key="10">
    <source>
        <dbReference type="Pfam" id="PF19040"/>
    </source>
</evidence>
<keyword evidence="7" id="KW-0012">Acyltransferase</keyword>
<dbReference type="InterPro" id="IPR002656">
    <property type="entry name" value="Acyl_transf_3_dom"/>
</dbReference>
<feature type="transmembrane region" description="Helical" evidence="8">
    <location>
        <begin position="318"/>
        <end position="339"/>
    </location>
</feature>
<feature type="domain" description="Acyltransferase 3" evidence="9">
    <location>
        <begin position="8"/>
        <end position="336"/>
    </location>
</feature>
<dbReference type="AlphaFoldDB" id="A0A9W4R1L7"/>
<sequence>MSSLQYRADIDGLRALAVLSVITFHFDMSYLTGGFLGVDIFFVISGYLITSIIYKEKLNDKFSYREFYSRRAKRILPPLFFMLTLVLAVGWYLMLPYDFYKLGVSAISVLMFASNMQYALRSGDYFSADSSEWPLLHTWSLAVEEQYYFIFPITLFLLLKFLKQHTLLTLALIMVASFGLAEWMSRTAQFSSLSYYLIVTRMGELLVGSLLAIAHRQKLINMFTSNFVATSSFLLIIGLLFLVDKSIPFPGVIALLLCFPVAILINSRDTLINKIFSNRALVYIGLLSYSLYLFHWPVLAFMRYLFNVEVGGDTSLSLVNQVFALIIIVILSLISYYLVEKPARTAKSKNRTVLFSYFIIPTFCIGLFSSFLFVTKGYPDRFSTENSDPAMEFSHIEKDICPSLVKLNCVGGKEPSEKRIVLFGNSHAEHYFGFVSRVAKLHNYKLGLYATGGCSITFSSFKCQSLYKEFMGDIERKDAIIIALRWDTISNSILEKEMQKLISEAKKHTSRVIVLAQPPALKYQPEKAMNCEKYNLNCVFDKGFSEEVKSKNLFVEKLALDLGVEFFDPLVGTNKDDWLMLDGKLNFYDDNHLSVYGNIWLFNNYKNSSPKSLFKM</sequence>
<feature type="transmembrane region" description="Helical" evidence="8">
    <location>
        <begin position="226"/>
        <end position="243"/>
    </location>
</feature>
<feature type="transmembrane region" description="Helical" evidence="8">
    <location>
        <begin position="280"/>
        <end position="306"/>
    </location>
</feature>
<dbReference type="InterPro" id="IPR043968">
    <property type="entry name" value="SGNH"/>
</dbReference>